<sequence>MTLATQIASDIEQGVEPVEARYLPESRELEIRFNTGACYRWPVDSLQMQEKTADGWLDVSAPANEQLTNVRLWPHKEVVEFADIEQCFEVSALMRGQLGSKRWMQKLLS</sequence>
<evidence type="ECO:0008006" key="3">
    <source>
        <dbReference type="Google" id="ProtNLM"/>
    </source>
</evidence>
<dbReference type="EMBL" id="QBMC01000033">
    <property type="protein sequence ID" value="PZO20162.1"/>
    <property type="molecule type" value="Genomic_DNA"/>
</dbReference>
<organism evidence="1 2">
    <name type="scientific">Leptolyngbya foveolarum</name>
    <dbReference type="NCBI Taxonomy" id="47253"/>
    <lineage>
        <taxon>Bacteria</taxon>
        <taxon>Bacillati</taxon>
        <taxon>Cyanobacteriota</taxon>
        <taxon>Cyanophyceae</taxon>
        <taxon>Leptolyngbyales</taxon>
        <taxon>Leptolyngbyaceae</taxon>
        <taxon>Leptolyngbya group</taxon>
        <taxon>Leptolyngbya</taxon>
    </lineage>
</organism>
<dbReference type="Gene3D" id="3.30.2020.40">
    <property type="entry name" value="Uncharacterised protein PF10387, DUF2442"/>
    <property type="match status" value="1"/>
</dbReference>
<dbReference type="AlphaFoldDB" id="A0A2W4UI11"/>
<comment type="caution">
    <text evidence="1">The sequence shown here is derived from an EMBL/GenBank/DDBJ whole genome shotgun (WGS) entry which is preliminary data.</text>
</comment>
<dbReference type="Proteomes" id="UP000249354">
    <property type="component" value="Unassembled WGS sequence"/>
</dbReference>
<gene>
    <name evidence="1" type="ORF">DCF25_07010</name>
</gene>
<evidence type="ECO:0000313" key="2">
    <source>
        <dbReference type="Proteomes" id="UP000249354"/>
    </source>
</evidence>
<protein>
    <recommendedName>
        <fullName evidence="3">DUF2442 domain-containing protein</fullName>
    </recommendedName>
</protein>
<reference evidence="1 2" key="2">
    <citation type="submission" date="2018-06" db="EMBL/GenBank/DDBJ databases">
        <title>Metagenomic assembly of (sub)arctic Cyanobacteria and their associated microbiome from non-axenic cultures.</title>
        <authorList>
            <person name="Baurain D."/>
        </authorList>
    </citation>
    <scope>NUCLEOTIDE SEQUENCE [LARGE SCALE GENOMIC DNA]</scope>
    <source>
        <strain evidence="1">ULC129bin1</strain>
    </source>
</reference>
<accession>A0A2W4UI11</accession>
<proteinExistence type="predicted"/>
<reference evidence="2" key="1">
    <citation type="submission" date="2018-04" db="EMBL/GenBank/DDBJ databases">
        <authorList>
            <person name="Cornet L."/>
        </authorList>
    </citation>
    <scope>NUCLEOTIDE SEQUENCE [LARGE SCALE GENOMIC DNA]</scope>
</reference>
<name>A0A2W4UI11_9CYAN</name>
<evidence type="ECO:0000313" key="1">
    <source>
        <dbReference type="EMBL" id="PZO20162.1"/>
    </source>
</evidence>